<protein>
    <submittedName>
        <fullName evidence="2">Uncharacterized protein</fullName>
    </submittedName>
</protein>
<comment type="caution">
    <text evidence="2">The sequence shown here is derived from an EMBL/GenBank/DDBJ whole genome shotgun (WGS) entry which is preliminary data.</text>
</comment>
<name>A0ABU4ECW8_9GAMM</name>
<dbReference type="EMBL" id="JAWLLM010000005">
    <property type="protein sequence ID" value="MDV7041876.1"/>
    <property type="molecule type" value="Genomic_DNA"/>
</dbReference>
<dbReference type="RefSeq" id="WP_155518169.1">
    <property type="nucleotide sequence ID" value="NZ_CP104920.1"/>
</dbReference>
<feature type="region of interest" description="Disordered" evidence="1">
    <location>
        <begin position="11"/>
        <end position="38"/>
    </location>
</feature>
<sequence length="58" mass="6530">MIYLLQVAEKEKKSSESKDYSGISAPSSNVESLTEKRKEISQAKAREKVLNASTKINW</sequence>
<evidence type="ECO:0000256" key="1">
    <source>
        <dbReference type="SAM" id="MobiDB-lite"/>
    </source>
</evidence>
<evidence type="ECO:0000313" key="2">
    <source>
        <dbReference type="EMBL" id="MDV7041876.1"/>
    </source>
</evidence>
<reference evidence="2 3" key="1">
    <citation type="submission" date="2023-10" db="EMBL/GenBank/DDBJ databases">
        <title>Clonality and diversity in the soft rot Dickeya solani phytopathogen.</title>
        <authorList>
            <person name="Pedron J."/>
            <person name="Van Gijisegem F."/>
            <person name="Portier P."/>
            <person name="Taghouti G."/>
        </authorList>
    </citation>
    <scope>NUCLEOTIDE SEQUENCE [LARGE SCALE GENOMIC DNA]</scope>
    <source>
        <strain evidence="2 3">FVG2-MFV017-A9</strain>
    </source>
</reference>
<dbReference type="Proteomes" id="UP001187868">
    <property type="component" value="Unassembled WGS sequence"/>
</dbReference>
<accession>A0ABU4ECW8</accession>
<keyword evidence="3" id="KW-1185">Reference proteome</keyword>
<evidence type="ECO:0000313" key="3">
    <source>
        <dbReference type="Proteomes" id="UP001187868"/>
    </source>
</evidence>
<gene>
    <name evidence="2" type="ORF">RUJ08_06995</name>
</gene>
<organism evidence="2 3">
    <name type="scientific">Dickeya solani</name>
    <dbReference type="NCBI Taxonomy" id="1089444"/>
    <lineage>
        <taxon>Bacteria</taxon>
        <taxon>Pseudomonadati</taxon>
        <taxon>Pseudomonadota</taxon>
        <taxon>Gammaproteobacteria</taxon>
        <taxon>Enterobacterales</taxon>
        <taxon>Pectobacteriaceae</taxon>
        <taxon>Dickeya</taxon>
    </lineage>
</organism>
<proteinExistence type="predicted"/>